<dbReference type="GO" id="GO:0006313">
    <property type="term" value="P:DNA transposition"/>
    <property type="evidence" value="ECO:0007669"/>
    <property type="project" value="InterPro"/>
</dbReference>
<accession>A0A9Q6LJX7</accession>
<feature type="domain" description="Transposase zinc-binding" evidence="2">
    <location>
        <begin position="13"/>
        <end position="103"/>
    </location>
</feature>
<dbReference type="GO" id="GO:0004803">
    <property type="term" value="F:transposase activity"/>
    <property type="evidence" value="ECO:0007669"/>
    <property type="project" value="InterPro"/>
</dbReference>
<proteinExistence type="predicted"/>
<dbReference type="RefSeq" id="WP_274383108.1">
    <property type="nucleotide sequence ID" value="NZ_CP038894.1"/>
</dbReference>
<dbReference type="InterPro" id="IPR026889">
    <property type="entry name" value="Zn_Tnp"/>
</dbReference>
<dbReference type="PANTHER" id="PTHR37023:SF1">
    <property type="entry name" value="ISSOD25 TRANSPOSASE TNPA_ISSOD25"/>
    <property type="match status" value="1"/>
</dbReference>
<dbReference type="PANTHER" id="PTHR37023">
    <property type="entry name" value="TRANSPOSASE"/>
    <property type="match status" value="1"/>
</dbReference>
<dbReference type="Pfam" id="PF04986">
    <property type="entry name" value="Y2_Tnp"/>
    <property type="match status" value="1"/>
</dbReference>
<evidence type="ECO:0000313" key="3">
    <source>
        <dbReference type="EMBL" id="QGO04568.1"/>
    </source>
</evidence>
<dbReference type="Pfam" id="PF14319">
    <property type="entry name" value="Zn_Tnp_IS91"/>
    <property type="match status" value="1"/>
</dbReference>
<gene>
    <name evidence="3" type="ORF">Psal009_00437</name>
</gene>
<organism evidence="3 4">
    <name type="scientific">Piscirickettsia salmonis</name>
    <dbReference type="NCBI Taxonomy" id="1238"/>
    <lineage>
        <taxon>Bacteria</taxon>
        <taxon>Pseudomonadati</taxon>
        <taxon>Pseudomonadota</taxon>
        <taxon>Gammaproteobacteria</taxon>
        <taxon>Thiotrichales</taxon>
        <taxon>Piscirickettsiaceae</taxon>
        <taxon>Piscirickettsia</taxon>
    </lineage>
</organism>
<keyword evidence="4" id="KW-1185">Reference proteome</keyword>
<sequence length="263" mass="31063">MLNTVKHLLQTADNWWRDFIANMDKHRDVVVENVIKVLACGTTIMGHSKYCCSNSECSHTKVVPYTCKSRFCSACGKKATEIWIEEQNAVLPQCEYQHITFTIPKEFRIFFLYNRWLLNEFVKKAAETLLKTAKDKGITIGIFATIHTFGRDLKWNVDVHISVTRGGLSKDGENWESICFTNKVIMPMWRFRVISLLREAYNHEDFIMRCEPWRALLRKIIVNFRRKRRYLGRYFAHPMMQNRRAKRDDYKPSAVRVTQRCVP</sequence>
<dbReference type="Proteomes" id="UP000422232">
    <property type="component" value="Chromosome"/>
</dbReference>
<name>A0A9Q6LJX7_PISSA</name>
<dbReference type="InterPro" id="IPR007069">
    <property type="entry name" value="Transposase_32"/>
</dbReference>
<evidence type="ECO:0000313" key="4">
    <source>
        <dbReference type="Proteomes" id="UP000422232"/>
    </source>
</evidence>
<protein>
    <submittedName>
        <fullName evidence="3">Transposase</fullName>
    </submittedName>
</protein>
<dbReference type="EMBL" id="CP038908">
    <property type="protein sequence ID" value="QGO04568.1"/>
    <property type="molecule type" value="Genomic_DNA"/>
</dbReference>
<evidence type="ECO:0000259" key="2">
    <source>
        <dbReference type="Pfam" id="PF14319"/>
    </source>
</evidence>
<dbReference type="AlphaFoldDB" id="A0A9Q6LJX7"/>
<reference evidence="3 4" key="1">
    <citation type="submission" date="2019-04" db="EMBL/GenBank/DDBJ databases">
        <title>Complete genome sequencing of Piscirickettsia salmonis strain Psal-009.</title>
        <authorList>
            <person name="Schober I."/>
            <person name="Bunk B."/>
            <person name="Sproer C."/>
            <person name="Carril G.P."/>
            <person name="Riedel T."/>
            <person name="Flores-Herrera P.A."/>
            <person name="Nourdin-Galindo G."/>
            <person name="Marshall S.H."/>
            <person name="Overmann J."/>
        </authorList>
    </citation>
    <scope>NUCLEOTIDE SEQUENCE [LARGE SCALE GENOMIC DNA]</scope>
    <source>
        <strain evidence="3 4">Psal-009</strain>
    </source>
</reference>
<dbReference type="GO" id="GO:0003677">
    <property type="term" value="F:DNA binding"/>
    <property type="evidence" value="ECO:0007669"/>
    <property type="project" value="InterPro"/>
</dbReference>
<evidence type="ECO:0000259" key="1">
    <source>
        <dbReference type="Pfam" id="PF04986"/>
    </source>
</evidence>
<feature type="domain" description="Transposase IS801/IS1294" evidence="1">
    <location>
        <begin position="141"/>
        <end position="244"/>
    </location>
</feature>